<dbReference type="PANTHER" id="PTHR21650:SF4">
    <property type="entry name" value="MEMBRALIN"/>
    <property type="match status" value="1"/>
</dbReference>
<dbReference type="EMBL" id="OE181721">
    <property type="protein sequence ID" value="CAD7573604.1"/>
    <property type="molecule type" value="Genomic_DNA"/>
</dbReference>
<gene>
    <name evidence="1" type="ORF">TCMB3V08_LOCUS6238</name>
</gene>
<proteinExistence type="predicted"/>
<dbReference type="GO" id="GO:1904294">
    <property type="term" value="P:positive regulation of ERAD pathway"/>
    <property type="evidence" value="ECO:0007669"/>
    <property type="project" value="TreeGrafter"/>
</dbReference>
<name>A0A7R9J6L1_TIMCA</name>
<evidence type="ECO:0000313" key="1">
    <source>
        <dbReference type="EMBL" id="CAD7573604.1"/>
    </source>
</evidence>
<sequence>MTEEIGDPILAEFSLLRELERLKVEEMNPHLRGGRMENHLGKTTLNSLGQDLNLDHPVLGSLVQHETGALANYAIEAVETSSLVLSCFTVSRPKVSLPDQMEPEPSRPVLSLPDHSVTGIFHDGVRMYGTADDGKIWARILVRFTGGMEAIMSEFFNDTTTAFYIILIVWVADQYDAICCHTPVTKRHWLRARTAEACHSSVATLARRPNEVSWRNTCASRPAYYRLVDFSVPPTLEGRLANALVVLSSTAEDGEIEDRISVGVCCGLIPDMMDFGSVLDRVYCGSIPDKVDCGSVPDRVDCGSVPDRVDCGSVPYRVDCASVPYRVDCGSIPDRDCGSIPDRVDCDLMLVRKNTLLTIDKECLGARPPGVSQTPDISLPLDDARPCRRDALYSL</sequence>
<dbReference type="GO" id="GO:0034976">
    <property type="term" value="P:response to endoplasmic reticulum stress"/>
    <property type="evidence" value="ECO:0007669"/>
    <property type="project" value="TreeGrafter"/>
</dbReference>
<accession>A0A7R9J6L1</accession>
<protein>
    <submittedName>
        <fullName evidence="1">(California timema) hypothetical protein</fullName>
    </submittedName>
</protein>
<dbReference type="AlphaFoldDB" id="A0A7R9J6L1"/>
<dbReference type="InterPro" id="IPR019144">
    <property type="entry name" value="Membralin"/>
</dbReference>
<organism evidence="1">
    <name type="scientific">Timema californicum</name>
    <name type="common">California timema</name>
    <name type="synonym">Walking stick</name>
    <dbReference type="NCBI Taxonomy" id="61474"/>
    <lineage>
        <taxon>Eukaryota</taxon>
        <taxon>Metazoa</taxon>
        <taxon>Ecdysozoa</taxon>
        <taxon>Arthropoda</taxon>
        <taxon>Hexapoda</taxon>
        <taxon>Insecta</taxon>
        <taxon>Pterygota</taxon>
        <taxon>Neoptera</taxon>
        <taxon>Polyneoptera</taxon>
        <taxon>Phasmatodea</taxon>
        <taxon>Timematodea</taxon>
        <taxon>Timematoidea</taxon>
        <taxon>Timematidae</taxon>
        <taxon>Timema</taxon>
    </lineage>
</organism>
<dbReference type="Pfam" id="PF09746">
    <property type="entry name" value="Membralin"/>
    <property type="match status" value="1"/>
</dbReference>
<dbReference type="GO" id="GO:0005783">
    <property type="term" value="C:endoplasmic reticulum"/>
    <property type="evidence" value="ECO:0007669"/>
    <property type="project" value="TreeGrafter"/>
</dbReference>
<dbReference type="PANTHER" id="PTHR21650">
    <property type="entry name" value="MEMBRALIN/KINETOCHORE PROTEIN NUF2"/>
    <property type="match status" value="1"/>
</dbReference>
<reference evidence="1" key="1">
    <citation type="submission" date="2020-11" db="EMBL/GenBank/DDBJ databases">
        <authorList>
            <person name="Tran Van P."/>
        </authorList>
    </citation>
    <scope>NUCLEOTIDE SEQUENCE</scope>
</reference>